<feature type="compositionally biased region" description="Polar residues" evidence="1">
    <location>
        <begin position="224"/>
        <end position="233"/>
    </location>
</feature>
<feature type="region of interest" description="Disordered" evidence="1">
    <location>
        <begin position="50"/>
        <end position="115"/>
    </location>
</feature>
<feature type="compositionally biased region" description="Polar residues" evidence="1">
    <location>
        <begin position="131"/>
        <end position="144"/>
    </location>
</feature>
<dbReference type="VEuPathDB" id="FungiDB:PC9H_010155"/>
<feature type="region of interest" description="Disordered" evidence="1">
    <location>
        <begin position="129"/>
        <end position="244"/>
    </location>
</feature>
<evidence type="ECO:0000313" key="3">
    <source>
        <dbReference type="Proteomes" id="UP000623687"/>
    </source>
</evidence>
<feature type="compositionally biased region" description="Basic and acidic residues" evidence="1">
    <location>
        <begin position="512"/>
        <end position="525"/>
    </location>
</feature>
<gene>
    <name evidence="2" type="ORF">PC9H_010155</name>
</gene>
<feature type="region of interest" description="Disordered" evidence="1">
    <location>
        <begin position="417"/>
        <end position="545"/>
    </location>
</feature>
<keyword evidence="3" id="KW-1185">Reference proteome</keyword>
<protein>
    <submittedName>
        <fullName evidence="2">Uncharacterized protein</fullName>
    </submittedName>
</protein>
<dbReference type="Proteomes" id="UP000623687">
    <property type="component" value="Unassembled WGS sequence"/>
</dbReference>
<dbReference type="OrthoDB" id="3119620at2759"/>
<evidence type="ECO:0000313" key="2">
    <source>
        <dbReference type="EMBL" id="KAF7424844.1"/>
    </source>
</evidence>
<dbReference type="GeneID" id="59379973"/>
<feature type="compositionally biased region" description="Basic and acidic residues" evidence="1">
    <location>
        <begin position="417"/>
        <end position="429"/>
    </location>
</feature>
<feature type="compositionally biased region" description="Polar residues" evidence="1">
    <location>
        <begin position="189"/>
        <end position="212"/>
    </location>
</feature>
<feature type="compositionally biased region" description="Basic residues" evidence="1">
    <location>
        <begin position="500"/>
        <end position="511"/>
    </location>
</feature>
<accession>A0A8H6ZQP7</accession>
<dbReference type="AlphaFoldDB" id="A0A8H6ZQP7"/>
<dbReference type="RefSeq" id="XP_036629038.1">
    <property type="nucleotide sequence ID" value="XM_036779649.1"/>
</dbReference>
<reference evidence="2" key="1">
    <citation type="submission" date="2019-07" db="EMBL/GenBank/DDBJ databases">
        <authorList>
            <person name="Palmer J.M."/>
        </authorList>
    </citation>
    <scope>NUCLEOTIDE SEQUENCE</scope>
    <source>
        <strain evidence="2">PC9</strain>
    </source>
</reference>
<feature type="compositionally biased region" description="Low complexity" evidence="1">
    <location>
        <begin position="442"/>
        <end position="453"/>
    </location>
</feature>
<comment type="caution">
    <text evidence="2">The sequence shown here is derived from an EMBL/GenBank/DDBJ whole genome shotgun (WGS) entry which is preliminary data.</text>
</comment>
<feature type="compositionally biased region" description="Low complexity" evidence="1">
    <location>
        <begin position="9"/>
        <end position="19"/>
    </location>
</feature>
<dbReference type="EMBL" id="JACETU010000007">
    <property type="protein sequence ID" value="KAF7424844.1"/>
    <property type="molecule type" value="Genomic_DNA"/>
</dbReference>
<organism evidence="2 3">
    <name type="scientific">Pleurotus ostreatus</name>
    <name type="common">Oyster mushroom</name>
    <name type="synonym">White-rot fungus</name>
    <dbReference type="NCBI Taxonomy" id="5322"/>
    <lineage>
        <taxon>Eukaryota</taxon>
        <taxon>Fungi</taxon>
        <taxon>Dikarya</taxon>
        <taxon>Basidiomycota</taxon>
        <taxon>Agaricomycotina</taxon>
        <taxon>Agaricomycetes</taxon>
        <taxon>Agaricomycetidae</taxon>
        <taxon>Agaricales</taxon>
        <taxon>Pleurotineae</taxon>
        <taxon>Pleurotaceae</taxon>
        <taxon>Pleurotus</taxon>
    </lineage>
</organism>
<evidence type="ECO:0000256" key="1">
    <source>
        <dbReference type="SAM" id="MobiDB-lite"/>
    </source>
</evidence>
<feature type="compositionally biased region" description="Acidic residues" evidence="1">
    <location>
        <begin position="430"/>
        <end position="439"/>
    </location>
</feature>
<feature type="compositionally biased region" description="Basic residues" evidence="1">
    <location>
        <begin position="533"/>
        <end position="545"/>
    </location>
</feature>
<sequence>MSVVGRSNSAASSLPAPSLHNIPAPDTIAPILTSIDSYIRVNSALKENVPPHTFDENEHLCSPSINHAEPNDAPSKSRQPSLPKESTSDHPLNTVDSPTNLFTPAPSSDGADTANTLCLTSRHGSVRAALSNLNGSPGSSTSHAEPTYAASAPRHLQGSTPDNSTADLVTLSTPLNRAGSLRLNASPRPASQSILARSLRSSTPDASGTSHAELSHASPKPSRRSLSTDLFTSTPPPNQAALTSLDGSNHRIIETSSNALVSTSKRWGRHRAELETLLALKRADKVQEVRKRLLRRIHPMIPLVQHNALPWNDLPILCLAKAVQISGIPDCCPLPGFCSSPRGISGVPTRFLSLFLKHLPDDISQGIVLRRMSAEESDAMKAGKVPVIVCNPPHPQSRHTRAKQLFIANNRMWIDRCGEPRRPSSHADDSDFAPSDDDPHDNSTPSTSVNSNVIHGRPRRPRRPRQRPSTPTPTPSVSPSPSYSDNDDAESVSSSICNKSKGKGKARAHSRARSDEEGAHSRQQSDEEEEHRSSKRSRMKLRDRK</sequence>
<feature type="compositionally biased region" description="Basic residues" evidence="1">
    <location>
        <begin position="456"/>
        <end position="466"/>
    </location>
</feature>
<proteinExistence type="predicted"/>
<name>A0A8H6ZQP7_PLEOS</name>
<feature type="compositionally biased region" description="Polar residues" evidence="1">
    <location>
        <begin position="89"/>
        <end position="106"/>
    </location>
</feature>
<feature type="compositionally biased region" description="Polar residues" evidence="1">
    <location>
        <begin position="157"/>
        <end position="175"/>
    </location>
</feature>
<feature type="region of interest" description="Disordered" evidence="1">
    <location>
        <begin position="1"/>
        <end position="24"/>
    </location>
</feature>